<accession>A0A1D1YQJ9</accession>
<reference evidence="2" key="1">
    <citation type="submission" date="2015-07" db="EMBL/GenBank/DDBJ databases">
        <title>Transcriptome Assembly of Anthurium amnicola.</title>
        <authorList>
            <person name="Suzuki J."/>
        </authorList>
    </citation>
    <scope>NUCLEOTIDE SEQUENCE</scope>
</reference>
<name>A0A1D1YQJ9_9ARAE</name>
<proteinExistence type="predicted"/>
<gene>
    <name evidence="2" type="primary">acpP_1</name>
    <name evidence="2" type="ORF">g.85179</name>
</gene>
<feature type="non-terminal residue" evidence="2">
    <location>
        <position position="196"/>
    </location>
</feature>
<dbReference type="Pfam" id="PF03732">
    <property type="entry name" value="Retrotrans_gag"/>
    <property type="match status" value="1"/>
</dbReference>
<sequence length="196" mass="22141">MSPADVEEMKQLLCGIQGEMVGFNQRLSALESASHGSEIGNSSQEQEVSSFKAPRLKPFDFPCFDGNGDVREWVYKSHHYFLLNQTPEGHKIPTAVFHLRGDALQWYWWFSGTKASLSWVELVQGIESRFGTSLFEDPHGSLSKLTQKGVVLDYIKQFERLSAQVRGIPEDHLLGMFLSGLKGDLEMEVRSFKPKS</sequence>
<protein>
    <submittedName>
        <fullName evidence="2">Acyl carrier protein</fullName>
    </submittedName>
</protein>
<evidence type="ECO:0000259" key="1">
    <source>
        <dbReference type="Pfam" id="PF03732"/>
    </source>
</evidence>
<feature type="domain" description="Retrotransposon gag" evidence="1">
    <location>
        <begin position="95"/>
        <end position="182"/>
    </location>
</feature>
<dbReference type="InterPro" id="IPR005162">
    <property type="entry name" value="Retrotrans_gag_dom"/>
</dbReference>
<evidence type="ECO:0000313" key="2">
    <source>
        <dbReference type="EMBL" id="JAT56915.1"/>
    </source>
</evidence>
<dbReference type="AlphaFoldDB" id="A0A1D1YQJ9"/>
<organism evidence="2">
    <name type="scientific">Anthurium amnicola</name>
    <dbReference type="NCBI Taxonomy" id="1678845"/>
    <lineage>
        <taxon>Eukaryota</taxon>
        <taxon>Viridiplantae</taxon>
        <taxon>Streptophyta</taxon>
        <taxon>Embryophyta</taxon>
        <taxon>Tracheophyta</taxon>
        <taxon>Spermatophyta</taxon>
        <taxon>Magnoliopsida</taxon>
        <taxon>Liliopsida</taxon>
        <taxon>Araceae</taxon>
        <taxon>Pothoideae</taxon>
        <taxon>Potheae</taxon>
        <taxon>Anthurium</taxon>
    </lineage>
</organism>
<dbReference type="EMBL" id="GDJX01011021">
    <property type="protein sequence ID" value="JAT56915.1"/>
    <property type="molecule type" value="Transcribed_RNA"/>
</dbReference>